<name>A0A4Y2MYV2_ARAVE</name>
<comment type="caution">
    <text evidence="1">The sequence shown here is derived from an EMBL/GenBank/DDBJ whole genome shotgun (WGS) entry which is preliminary data.</text>
</comment>
<accession>A0A4Y2MYV2</accession>
<organism evidence="1 2">
    <name type="scientific">Araneus ventricosus</name>
    <name type="common">Orbweaver spider</name>
    <name type="synonym">Epeira ventricosa</name>
    <dbReference type="NCBI Taxonomy" id="182803"/>
    <lineage>
        <taxon>Eukaryota</taxon>
        <taxon>Metazoa</taxon>
        <taxon>Ecdysozoa</taxon>
        <taxon>Arthropoda</taxon>
        <taxon>Chelicerata</taxon>
        <taxon>Arachnida</taxon>
        <taxon>Araneae</taxon>
        <taxon>Araneomorphae</taxon>
        <taxon>Entelegynae</taxon>
        <taxon>Araneoidea</taxon>
        <taxon>Araneidae</taxon>
        <taxon>Araneus</taxon>
    </lineage>
</organism>
<protein>
    <submittedName>
        <fullName evidence="1">Putative RNA-directed DNA polymerase from transposon X-element</fullName>
    </submittedName>
</protein>
<dbReference type="PANTHER" id="PTHR33332">
    <property type="entry name" value="REVERSE TRANSCRIPTASE DOMAIN-CONTAINING PROTEIN"/>
    <property type="match status" value="1"/>
</dbReference>
<evidence type="ECO:0000313" key="2">
    <source>
        <dbReference type="Proteomes" id="UP000499080"/>
    </source>
</evidence>
<evidence type="ECO:0000313" key="1">
    <source>
        <dbReference type="EMBL" id="GBN30816.1"/>
    </source>
</evidence>
<gene>
    <name evidence="1" type="primary">X-elementORF2_850</name>
    <name evidence="1" type="ORF">AVEN_125640_1</name>
</gene>
<keyword evidence="1" id="KW-0808">Transferase</keyword>
<dbReference type="AlphaFoldDB" id="A0A4Y2MYV2"/>
<dbReference type="Proteomes" id="UP000499080">
    <property type="component" value="Unassembled WGS sequence"/>
</dbReference>
<proteinExistence type="predicted"/>
<dbReference type="GO" id="GO:0003964">
    <property type="term" value="F:RNA-directed DNA polymerase activity"/>
    <property type="evidence" value="ECO:0007669"/>
    <property type="project" value="UniProtKB-KW"/>
</dbReference>
<reference evidence="1 2" key="1">
    <citation type="journal article" date="2019" name="Sci. Rep.">
        <title>Orb-weaving spider Araneus ventricosus genome elucidates the spidroin gene catalogue.</title>
        <authorList>
            <person name="Kono N."/>
            <person name="Nakamura H."/>
            <person name="Ohtoshi R."/>
            <person name="Moran D.A.P."/>
            <person name="Shinohara A."/>
            <person name="Yoshida Y."/>
            <person name="Fujiwara M."/>
            <person name="Mori M."/>
            <person name="Tomita M."/>
            <person name="Arakawa K."/>
        </authorList>
    </citation>
    <scope>NUCLEOTIDE SEQUENCE [LARGE SCALE GENOMIC DNA]</scope>
</reference>
<sequence length="263" mass="30761">MTQQFSLKDLILIEAPIEILFPLLTCGKSDVSQPNSGYQNRPVNYVLRTLQSFLHSLKEWHTKWRIAMNTDKTKAIMFRKGHPNHNPGNLELFDEPIEWVTEVKYLGLIIDNKLTFRQHISYLKEKFWAKIYLCFPLIGRRSSLSLENKLILFKQVLRPILTYAAPIWGLAVPSNRKKIQILQNKLLGIILNAPWFIRNSVIHSDLQIESIDDHIQKLSRKFFTGIIDHSNILITDQTDYTDFNGRYRYPFATTKWSLPLKPP</sequence>
<keyword evidence="1" id="KW-0548">Nucleotidyltransferase</keyword>
<dbReference type="OrthoDB" id="8123891at2759"/>
<keyword evidence="2" id="KW-1185">Reference proteome</keyword>
<keyword evidence="1" id="KW-0695">RNA-directed DNA polymerase</keyword>
<dbReference type="EMBL" id="BGPR01007985">
    <property type="protein sequence ID" value="GBN30816.1"/>
    <property type="molecule type" value="Genomic_DNA"/>
</dbReference>